<dbReference type="PANTHER" id="PTHR31964">
    <property type="entry name" value="ADENINE NUCLEOTIDE ALPHA HYDROLASES-LIKE SUPERFAMILY PROTEIN"/>
    <property type="match status" value="1"/>
</dbReference>
<proteinExistence type="inferred from homology"/>
<dbReference type="SUPFAM" id="SSF52402">
    <property type="entry name" value="Adenine nucleotide alpha hydrolases-like"/>
    <property type="match status" value="2"/>
</dbReference>
<dbReference type="AlphaFoldDB" id="Q47KF7"/>
<sequence>MATKSAEQGVEQHGGRTRFGVVVGVDGSEESWRALDWAARAAVERGTGLEIVYALVDPLAADADDTLNQASALLARAESQARAAYPRLAVQTTMVPGGAVSTLSTASQTAELLVVGTRGHGALASLLLGSTSVGVSARASCPVVVVPPGAEVDYRYGCQVVVGVDGSDVSTEALRFALRETARLDGSLTVVHGWQLPAPLDPMALSAAGYTMNFTVFEERTRKYIDELVEQARADEAVDVPVGVRIVYEHPVQALLDASRYADLVVVGSHGRGSVAGLFLGSVSQSVLHRSAAPVAVVRHRNDDWEE</sequence>
<feature type="domain" description="UspA" evidence="2">
    <location>
        <begin position="160"/>
        <end position="299"/>
    </location>
</feature>
<dbReference type="InterPro" id="IPR014729">
    <property type="entry name" value="Rossmann-like_a/b/a_fold"/>
</dbReference>
<dbReference type="HOGENOM" id="CLU_049301_2_3_11"/>
<dbReference type="Gene3D" id="3.40.50.620">
    <property type="entry name" value="HUPs"/>
    <property type="match status" value="2"/>
</dbReference>
<dbReference type="RefSeq" id="WP_011293449.1">
    <property type="nucleotide sequence ID" value="NC_007333.1"/>
</dbReference>
<dbReference type="OrthoDB" id="3424785at2"/>
<dbReference type="InterPro" id="IPR006015">
    <property type="entry name" value="Universal_stress_UspA"/>
</dbReference>
<dbReference type="Pfam" id="PF00582">
    <property type="entry name" value="Usp"/>
    <property type="match status" value="2"/>
</dbReference>
<dbReference type="CDD" id="cd23659">
    <property type="entry name" value="USP_At3g01520-like"/>
    <property type="match status" value="1"/>
</dbReference>
<dbReference type="KEGG" id="tfu:Tfu_3032"/>
<dbReference type="PANTHER" id="PTHR31964:SF113">
    <property type="entry name" value="USPA DOMAIN-CONTAINING PROTEIN"/>
    <property type="match status" value="1"/>
</dbReference>
<evidence type="ECO:0000256" key="1">
    <source>
        <dbReference type="ARBA" id="ARBA00008791"/>
    </source>
</evidence>
<gene>
    <name evidence="3" type="ordered locus">Tfu_3032</name>
</gene>
<name>Q47KF7_THEFY</name>
<reference evidence="3" key="1">
    <citation type="submission" date="2005-07" db="EMBL/GenBank/DDBJ databases">
        <title>Complete sequence of Thermobifida fusca YX.</title>
        <authorList>
            <consortium name="US DOE Joint Genome Institute"/>
            <person name="Copeland A."/>
            <person name="Lucas S."/>
            <person name="Lapidus A."/>
            <person name="Barry K."/>
            <person name="Detter J.C."/>
            <person name="Glavina T."/>
            <person name="Hammon N."/>
            <person name="Israni S."/>
            <person name="Pitluck S."/>
            <person name="Di Bartolo G."/>
            <person name="Chain P."/>
            <person name="Schmutz J."/>
            <person name="Larimer F."/>
            <person name="Land M."/>
            <person name="Lykidis A."/>
            <person name="Richardson P."/>
        </authorList>
    </citation>
    <scope>NUCLEOTIDE SEQUENCE</scope>
    <source>
        <strain evidence="3">YX</strain>
    </source>
</reference>
<dbReference type="eggNOG" id="COG0589">
    <property type="taxonomic scope" value="Bacteria"/>
</dbReference>
<evidence type="ECO:0000259" key="2">
    <source>
        <dbReference type="Pfam" id="PF00582"/>
    </source>
</evidence>
<dbReference type="PRINTS" id="PR01438">
    <property type="entry name" value="UNVRSLSTRESS"/>
</dbReference>
<dbReference type="STRING" id="269800.Tfu_3032"/>
<feature type="domain" description="UspA" evidence="2">
    <location>
        <begin position="21"/>
        <end position="147"/>
    </location>
</feature>
<evidence type="ECO:0000313" key="3">
    <source>
        <dbReference type="EMBL" id="AAZ57065.1"/>
    </source>
</evidence>
<comment type="similarity">
    <text evidence="1">Belongs to the universal stress protein A family.</text>
</comment>
<protein>
    <recommendedName>
        <fullName evidence="2">UspA domain-containing protein</fullName>
    </recommendedName>
</protein>
<accession>Q47KF7</accession>
<dbReference type="InterPro" id="IPR006016">
    <property type="entry name" value="UspA"/>
</dbReference>
<organism evidence="3">
    <name type="scientific">Thermobifida fusca (strain YX)</name>
    <dbReference type="NCBI Taxonomy" id="269800"/>
    <lineage>
        <taxon>Bacteria</taxon>
        <taxon>Bacillati</taxon>
        <taxon>Actinomycetota</taxon>
        <taxon>Actinomycetes</taxon>
        <taxon>Streptosporangiales</taxon>
        <taxon>Nocardiopsidaceae</taxon>
        <taxon>Thermobifida</taxon>
    </lineage>
</organism>
<dbReference type="EMBL" id="CP000088">
    <property type="protein sequence ID" value="AAZ57065.1"/>
    <property type="molecule type" value="Genomic_DNA"/>
</dbReference>